<dbReference type="InterPro" id="IPR029062">
    <property type="entry name" value="Class_I_gatase-like"/>
</dbReference>
<comment type="caution">
    <text evidence="2">The sequence shown here is derived from an EMBL/GenBank/DDBJ whole genome shotgun (WGS) entry which is preliminary data.</text>
</comment>
<organism evidence="2 3">
    <name type="scientific">Nocardioides salarius</name>
    <dbReference type="NCBI Taxonomy" id="374513"/>
    <lineage>
        <taxon>Bacteria</taxon>
        <taxon>Bacillati</taxon>
        <taxon>Actinomycetota</taxon>
        <taxon>Actinomycetes</taxon>
        <taxon>Propionibacteriales</taxon>
        <taxon>Nocardioidaceae</taxon>
        <taxon>Nocardioides</taxon>
    </lineage>
</organism>
<protein>
    <submittedName>
        <fullName evidence="2">GMP synthase (Glutamine-hydrolyzing)</fullName>
        <ecNumber evidence="2">6.3.5.2</ecNumber>
    </submittedName>
</protein>
<dbReference type="PANTHER" id="PTHR42695:SF5">
    <property type="entry name" value="GLUTAMINE AMIDOTRANSFERASE YLR126C-RELATED"/>
    <property type="match status" value="1"/>
</dbReference>
<dbReference type="Pfam" id="PF00117">
    <property type="entry name" value="GATase"/>
    <property type="match status" value="1"/>
</dbReference>
<dbReference type="InterPro" id="IPR017926">
    <property type="entry name" value="GATASE"/>
</dbReference>
<accession>A0ABS2M643</accession>
<dbReference type="SUPFAM" id="SSF52317">
    <property type="entry name" value="Class I glutamine amidotransferase-like"/>
    <property type="match status" value="1"/>
</dbReference>
<dbReference type="RefSeq" id="WP_193669217.1">
    <property type="nucleotide sequence ID" value="NZ_JACDTV010000008.1"/>
</dbReference>
<dbReference type="PROSITE" id="PS51273">
    <property type="entry name" value="GATASE_TYPE_1"/>
    <property type="match status" value="1"/>
</dbReference>
<dbReference type="EC" id="6.3.5.2" evidence="2"/>
<keyword evidence="2" id="KW-0436">Ligase</keyword>
<dbReference type="PANTHER" id="PTHR42695">
    <property type="entry name" value="GLUTAMINE AMIDOTRANSFERASE YLR126C-RELATED"/>
    <property type="match status" value="1"/>
</dbReference>
<reference evidence="2 3" key="1">
    <citation type="submission" date="2021-01" db="EMBL/GenBank/DDBJ databases">
        <title>Sequencing the genomes of 1000 actinobacteria strains.</title>
        <authorList>
            <person name="Klenk H.-P."/>
        </authorList>
    </citation>
    <scope>NUCLEOTIDE SEQUENCE [LARGE SCALE GENOMIC DNA]</scope>
    <source>
        <strain evidence="2 3">DSM 18239</strain>
    </source>
</reference>
<feature type="domain" description="Glutamine amidotransferase" evidence="1">
    <location>
        <begin position="26"/>
        <end position="186"/>
    </location>
</feature>
<keyword evidence="3" id="KW-1185">Reference proteome</keyword>
<dbReference type="InterPro" id="IPR044992">
    <property type="entry name" value="ChyE-like"/>
</dbReference>
<proteinExistence type="predicted"/>
<name>A0ABS2M643_9ACTN</name>
<evidence type="ECO:0000313" key="2">
    <source>
        <dbReference type="EMBL" id="MBM7506666.1"/>
    </source>
</evidence>
<evidence type="ECO:0000313" key="3">
    <source>
        <dbReference type="Proteomes" id="UP000732378"/>
    </source>
</evidence>
<dbReference type="Proteomes" id="UP000732378">
    <property type="component" value="Unassembled WGS sequence"/>
</dbReference>
<dbReference type="Gene3D" id="3.40.50.880">
    <property type="match status" value="1"/>
</dbReference>
<gene>
    <name evidence="2" type="ORF">JOE61_000480</name>
</gene>
<dbReference type="CDD" id="cd01741">
    <property type="entry name" value="GATase1_1"/>
    <property type="match status" value="1"/>
</dbReference>
<dbReference type="EMBL" id="JAFBBZ010000001">
    <property type="protein sequence ID" value="MBM7506666.1"/>
    <property type="molecule type" value="Genomic_DNA"/>
</dbReference>
<evidence type="ECO:0000259" key="1">
    <source>
        <dbReference type="Pfam" id="PF00117"/>
    </source>
</evidence>
<dbReference type="GO" id="GO:0003922">
    <property type="term" value="F:GMP synthase (glutamine-hydrolyzing) activity"/>
    <property type="evidence" value="ECO:0007669"/>
    <property type="project" value="UniProtKB-EC"/>
</dbReference>
<sequence>MPRPPRVLVVQHEDDCPPALVGGWLADAGCELEVCRPYAGDALPVDPAAYDALLVLGGSMGADEDADHAWLGPTKLLLREAVGAEVPTLGICLGHQLLASALGGRVEVNPRGRTVGLVPVEWTDDAADDPLVGALATARRGVHWNNDVVTELAPGALVLARTPQGDVEVVRHGPAAWGVQLHPEVDAAVVARWAASDDKPAPGVDTAAEVARVDAARPELDEAWAPLALSFARLVGERALR</sequence>